<keyword evidence="2" id="KW-0732">Signal</keyword>
<dbReference type="EMBL" id="JACMSC010000003">
    <property type="protein sequence ID" value="KAG6527099.1"/>
    <property type="molecule type" value="Genomic_DNA"/>
</dbReference>
<evidence type="ECO:0000259" key="5">
    <source>
        <dbReference type="Pfam" id="PF25079"/>
    </source>
</evidence>
<keyword evidence="3" id="KW-0325">Glycoprotein</keyword>
<accession>A0A8J5HKQ4</accession>
<name>A0A8J5HKQ4_ZINOF</name>
<evidence type="ECO:0000313" key="6">
    <source>
        <dbReference type="EMBL" id="KAG6527099.1"/>
    </source>
</evidence>
<gene>
    <name evidence="6" type="ORF">ZIOFF_009192</name>
</gene>
<organism evidence="6 7">
    <name type="scientific">Zingiber officinale</name>
    <name type="common">Ginger</name>
    <name type="synonym">Amomum zingiber</name>
    <dbReference type="NCBI Taxonomy" id="94328"/>
    <lineage>
        <taxon>Eukaryota</taxon>
        <taxon>Viridiplantae</taxon>
        <taxon>Streptophyta</taxon>
        <taxon>Embryophyta</taxon>
        <taxon>Tracheophyta</taxon>
        <taxon>Spermatophyta</taxon>
        <taxon>Magnoliopsida</taxon>
        <taxon>Liliopsida</taxon>
        <taxon>Zingiberales</taxon>
        <taxon>Zingiberaceae</taxon>
        <taxon>Zingiber</taxon>
    </lineage>
</organism>
<dbReference type="PANTHER" id="PTHR31673:SF63">
    <property type="entry name" value="COBRA-LIKE PROTEIN 1"/>
    <property type="match status" value="1"/>
</dbReference>
<reference evidence="6 7" key="1">
    <citation type="submission" date="2020-08" db="EMBL/GenBank/DDBJ databases">
        <title>Plant Genome Project.</title>
        <authorList>
            <person name="Zhang R.-G."/>
        </authorList>
    </citation>
    <scope>NUCLEOTIDE SEQUENCE [LARGE SCALE GENOMIC DNA]</scope>
    <source>
        <tissue evidence="6">Rhizome</tissue>
    </source>
</reference>
<dbReference type="GO" id="GO:0005886">
    <property type="term" value="C:plasma membrane"/>
    <property type="evidence" value="ECO:0007669"/>
    <property type="project" value="TreeGrafter"/>
</dbReference>
<feature type="region of interest" description="Disordered" evidence="4">
    <location>
        <begin position="31"/>
        <end position="50"/>
    </location>
</feature>
<dbReference type="Proteomes" id="UP000734854">
    <property type="component" value="Unassembled WGS sequence"/>
</dbReference>
<dbReference type="InterPro" id="IPR056900">
    <property type="entry name" value="COB_C"/>
</dbReference>
<proteinExistence type="inferred from homology"/>
<feature type="domain" description="COBRA C-terminal" evidence="5">
    <location>
        <begin position="315"/>
        <end position="506"/>
    </location>
</feature>
<dbReference type="InterPro" id="IPR006918">
    <property type="entry name" value="COBRA_pln"/>
</dbReference>
<evidence type="ECO:0000256" key="4">
    <source>
        <dbReference type="SAM" id="MobiDB-lite"/>
    </source>
</evidence>
<dbReference type="AlphaFoldDB" id="A0A8J5HKQ4"/>
<keyword evidence="7" id="KW-1185">Reference proteome</keyword>
<comment type="similarity">
    <text evidence="1">Belongs to the COBRA family.</text>
</comment>
<feature type="compositionally biased region" description="Polar residues" evidence="4">
    <location>
        <begin position="31"/>
        <end position="47"/>
    </location>
</feature>
<dbReference type="Pfam" id="PF25079">
    <property type="entry name" value="COB_C"/>
    <property type="match status" value="1"/>
</dbReference>
<dbReference type="Pfam" id="PF04833">
    <property type="entry name" value="COBRA"/>
    <property type="match status" value="1"/>
</dbReference>
<sequence length="747" mass="83179">MGGIGPQKEKMNNFIETVIHYLMTNTYLDNPSSKAQASPGDDSSQGYLSEDGVQAGGIPASFLAYELIMSSGSLSATGDFTSGASSSAIRRRTSKMSPLAVSLVAFLVFGSLVSTSEAYDPLDPNGNITIKWDIIQWTPDGYVAVVTMYNYHQYRHIQAPGWILGWTWAKKEIIWSMVGAQATEQGDCSKFKGNIPHCCKKTPTVVDLLPGTPYNLQIANCCKGGVISSWVQDPANAASSFQISTGLAGTSTKTVLAPKNFTLRAPGPGYTCGAAKNVPSSTFITPDGRRKTHAIKTWNISCTYSQFLAQKTPACCVSLSSFYNDTIVNCPTCSCGCQNNLTQPGSCVEPDSPYLASAVDDPSRSSYAPLVQCTSHMCPIRVHWHVKLNYKDYWRVKIAITNFNYHMNYTQWNLVIQHPNFNNLTQLFSFNYKSISPYGGINDTAMLWGMKYYNDLLMEAGPYGNVQSEILFQKDPSFTFGKGWAFPRRIYFNGDNCVMPPPDAYPWLPNSSPRDPWGVCEFSSCSYFRYKTNQNYEPLGISFVGSRHEERSVTTPKFIETNKHADFVLRSVALCLQWLPPLERSGLLLFARSAASPRDLRTLEKVGIEGGFGGAGDCLTTISALKGELNPILVPQMTKNDDKLQYQTDRVPFLEEQVRKIRENGKIISMDIEKLLLREDNKFDFVNEVAAEATSYIEANRDEYGFKKPILHALSNRMKEAGFDRPEAYMETDPYKPDPSYLRDLEI</sequence>
<comment type="caution">
    <text evidence="6">The sequence shown here is derived from an EMBL/GenBank/DDBJ whole genome shotgun (WGS) entry which is preliminary data.</text>
</comment>
<dbReference type="PANTHER" id="PTHR31673">
    <property type="entry name" value="PROTEIN COBRA"/>
    <property type="match status" value="1"/>
</dbReference>
<dbReference type="GO" id="GO:0052324">
    <property type="term" value="P:plant-type cell wall cellulose biosynthetic process"/>
    <property type="evidence" value="ECO:0007669"/>
    <property type="project" value="TreeGrafter"/>
</dbReference>
<dbReference type="GO" id="GO:0010215">
    <property type="term" value="P:cellulose microfibril organization"/>
    <property type="evidence" value="ECO:0007669"/>
    <property type="project" value="InterPro"/>
</dbReference>
<evidence type="ECO:0000256" key="2">
    <source>
        <dbReference type="ARBA" id="ARBA00022729"/>
    </source>
</evidence>
<evidence type="ECO:0000313" key="7">
    <source>
        <dbReference type="Proteomes" id="UP000734854"/>
    </source>
</evidence>
<evidence type="ECO:0000256" key="3">
    <source>
        <dbReference type="ARBA" id="ARBA00023180"/>
    </source>
</evidence>
<evidence type="ECO:0000256" key="1">
    <source>
        <dbReference type="ARBA" id="ARBA00005507"/>
    </source>
</evidence>
<protein>
    <recommendedName>
        <fullName evidence="5">COBRA C-terminal domain-containing protein</fullName>
    </recommendedName>
</protein>